<evidence type="ECO:0000313" key="7">
    <source>
        <dbReference type="EMBL" id="PSL15699.1"/>
    </source>
</evidence>
<accession>A0A2P8F1X1</accession>
<dbReference type="SUPFAM" id="SSF53649">
    <property type="entry name" value="Alkaline phosphatase-like"/>
    <property type="match status" value="1"/>
</dbReference>
<keyword evidence="2" id="KW-0732">Signal</keyword>
<evidence type="ECO:0000256" key="1">
    <source>
        <dbReference type="ARBA" id="ARBA00008779"/>
    </source>
</evidence>
<name>A0A2P8F1X1_9RHOB</name>
<evidence type="ECO:0000256" key="2">
    <source>
        <dbReference type="ARBA" id="ARBA00022729"/>
    </source>
</evidence>
<evidence type="ECO:0000256" key="3">
    <source>
        <dbReference type="ARBA" id="ARBA00022801"/>
    </source>
</evidence>
<proteinExistence type="inferred from homology"/>
<dbReference type="PANTHER" id="PTHR43108">
    <property type="entry name" value="N-ACETYLGLUCOSAMINE-6-SULFATASE FAMILY MEMBER"/>
    <property type="match status" value="1"/>
</dbReference>
<keyword evidence="8" id="KW-1185">Reference proteome</keyword>
<dbReference type="InterPro" id="IPR024607">
    <property type="entry name" value="Sulfatase_CS"/>
</dbReference>
<protein>
    <submittedName>
        <fullName evidence="7">Arylsulfatase A-like enzyme</fullName>
    </submittedName>
</protein>
<dbReference type="AlphaFoldDB" id="A0A2P8F1X1"/>
<feature type="region of interest" description="Disordered" evidence="5">
    <location>
        <begin position="235"/>
        <end position="254"/>
    </location>
</feature>
<dbReference type="PANTHER" id="PTHR43108:SF8">
    <property type="entry name" value="SD21168P"/>
    <property type="match status" value="1"/>
</dbReference>
<comment type="similarity">
    <text evidence="1">Belongs to the sulfatase family.</text>
</comment>
<gene>
    <name evidence="7" type="ORF">CLV88_12415</name>
</gene>
<keyword evidence="4" id="KW-0325">Glycoprotein</keyword>
<organism evidence="7 8">
    <name type="scientific">Shimia abyssi</name>
    <dbReference type="NCBI Taxonomy" id="1662395"/>
    <lineage>
        <taxon>Bacteria</taxon>
        <taxon>Pseudomonadati</taxon>
        <taxon>Pseudomonadota</taxon>
        <taxon>Alphaproteobacteria</taxon>
        <taxon>Rhodobacterales</taxon>
        <taxon>Roseobacteraceae</taxon>
    </lineage>
</organism>
<evidence type="ECO:0000313" key="8">
    <source>
        <dbReference type="Proteomes" id="UP000240418"/>
    </source>
</evidence>
<dbReference type="PROSITE" id="PS00523">
    <property type="entry name" value="SULFATASE_1"/>
    <property type="match status" value="1"/>
</dbReference>
<dbReference type="EMBL" id="PYGJ01000024">
    <property type="protein sequence ID" value="PSL15699.1"/>
    <property type="molecule type" value="Genomic_DNA"/>
</dbReference>
<evidence type="ECO:0000256" key="5">
    <source>
        <dbReference type="SAM" id="MobiDB-lite"/>
    </source>
</evidence>
<sequence length="491" mass="55367">MSHANVLWIVADHQAFANRGVDPSLFPLQSRLQKLGTSFSRAYTVLPICSPSRATMLTGQYPHTHGVTENDGRFGGRAELDQSDHLIQHDFADAGYRCGWFGKWHLSQTQSAQDFGFEGFSLPGYGYPYGTPEYRAYLAQFHDGSLWAEVESPGESRRATGEKIDLTAEDAWFDYEAGTALLHGPEEVHEAFFLADASIKWLEKVRETDATQPFFLRIDTWGPHPPYTMPTGFSSPLHNVQPSENLNSDLSQRPEHHRDYRDRWKSDLRPESLDWDLLSRRALEHCILVERALERLVDHLEATGELENTVIVFCSDHGDAVASNGGVMNKGSLMVEETMRIPLLFSGPKVRVGWECNHLVGNVDIAPTLHELCGIPAGLQMQGNSVAKCLTDPDAPPARERLMTQHYGLHVPILQRALYRDRWKYVIQSNGFDELYDLENDPSELLNLANHSTATEQKRLMRSELAREMQVLGDDDPRLATMKSVLETGLR</sequence>
<evidence type="ECO:0000256" key="4">
    <source>
        <dbReference type="ARBA" id="ARBA00023180"/>
    </source>
</evidence>
<dbReference type="InterPro" id="IPR017850">
    <property type="entry name" value="Alkaline_phosphatase_core_sf"/>
</dbReference>
<dbReference type="Gene3D" id="3.40.720.10">
    <property type="entry name" value="Alkaline Phosphatase, subunit A"/>
    <property type="match status" value="1"/>
</dbReference>
<dbReference type="OrthoDB" id="9795675at2"/>
<reference evidence="7 8" key="1">
    <citation type="submission" date="2018-03" db="EMBL/GenBank/DDBJ databases">
        <title>Genomic Encyclopedia of Archaeal and Bacterial Type Strains, Phase II (KMG-II): from individual species to whole genera.</title>
        <authorList>
            <person name="Goeker M."/>
        </authorList>
    </citation>
    <scope>NUCLEOTIDE SEQUENCE [LARGE SCALE GENOMIC DNA]</scope>
    <source>
        <strain evidence="7 8">DSM 100673</strain>
    </source>
</reference>
<comment type="caution">
    <text evidence="7">The sequence shown here is derived from an EMBL/GenBank/DDBJ whole genome shotgun (WGS) entry which is preliminary data.</text>
</comment>
<dbReference type="RefSeq" id="WP_106610466.1">
    <property type="nucleotide sequence ID" value="NZ_PYGJ01000024.1"/>
</dbReference>
<evidence type="ECO:0000259" key="6">
    <source>
        <dbReference type="Pfam" id="PF00884"/>
    </source>
</evidence>
<dbReference type="InterPro" id="IPR000917">
    <property type="entry name" value="Sulfatase_N"/>
</dbReference>
<dbReference type="Pfam" id="PF00884">
    <property type="entry name" value="Sulfatase"/>
    <property type="match status" value="1"/>
</dbReference>
<feature type="compositionally biased region" description="Polar residues" evidence="5">
    <location>
        <begin position="235"/>
        <end position="251"/>
    </location>
</feature>
<keyword evidence="3" id="KW-0378">Hydrolase</keyword>
<feature type="domain" description="Sulfatase N-terminal" evidence="6">
    <location>
        <begin position="5"/>
        <end position="375"/>
    </location>
</feature>
<dbReference type="GO" id="GO:0016787">
    <property type="term" value="F:hydrolase activity"/>
    <property type="evidence" value="ECO:0007669"/>
    <property type="project" value="UniProtKB-KW"/>
</dbReference>
<dbReference type="Proteomes" id="UP000240418">
    <property type="component" value="Unassembled WGS sequence"/>
</dbReference>